<feature type="transmembrane region" description="Helical" evidence="5">
    <location>
        <begin position="25"/>
        <end position="42"/>
    </location>
</feature>
<protein>
    <recommendedName>
        <fullName evidence="8">Cobalt transporter</fullName>
    </recommendedName>
</protein>
<keyword evidence="7" id="KW-1185">Reference proteome</keyword>
<feature type="transmembrane region" description="Helical" evidence="5">
    <location>
        <begin position="230"/>
        <end position="250"/>
    </location>
</feature>
<proteinExistence type="predicted"/>
<name>A0ABR9QVQ9_9FIRM</name>
<sequence>MAVFTVCGWIYAIYLKGARAIKSNLLMTVPVVLFISIFNTLFTHQGNTILFYINNNPITKEAITFGIFSGFMFASVLIWFSCFNRIVNGEMIMYLFSRISSFFGLLISMILRYIPLLKKRYTDISAGQRCMYQGQEQKGFVRLKTGLKKVSILTSWSLESSIESADSMAARGHGLKGRTSFVLYKMSLRDIFMIGLVIFCGAVSIYFAITGKNEMIFYPDVKMPKLTLKGVLSGAWFLVLTLMPVITDIAGEIKWRKSESGI</sequence>
<evidence type="ECO:0000256" key="1">
    <source>
        <dbReference type="ARBA" id="ARBA00004141"/>
    </source>
</evidence>
<feature type="transmembrane region" description="Helical" evidence="5">
    <location>
        <begin position="92"/>
        <end position="111"/>
    </location>
</feature>
<gene>
    <name evidence="6" type="ORF">INF20_01530</name>
</gene>
<comment type="caution">
    <text evidence="6">The sequence shown here is derived from an EMBL/GenBank/DDBJ whole genome shotgun (WGS) entry which is preliminary data.</text>
</comment>
<evidence type="ECO:0000256" key="3">
    <source>
        <dbReference type="ARBA" id="ARBA00022989"/>
    </source>
</evidence>
<evidence type="ECO:0000256" key="4">
    <source>
        <dbReference type="ARBA" id="ARBA00023136"/>
    </source>
</evidence>
<reference evidence="6 7" key="1">
    <citation type="submission" date="2020-10" db="EMBL/GenBank/DDBJ databases">
        <title>ChiBAC.</title>
        <authorList>
            <person name="Zenner C."/>
            <person name="Hitch T.C.A."/>
            <person name="Clavel T."/>
        </authorList>
    </citation>
    <scope>NUCLEOTIDE SEQUENCE [LARGE SCALE GENOMIC DNA]</scope>
    <source>
        <strain evidence="6 7">DSM 108706</strain>
    </source>
</reference>
<keyword evidence="4 5" id="KW-0472">Membrane</keyword>
<dbReference type="EMBL" id="JADCKA010000002">
    <property type="protein sequence ID" value="MBE5034957.1"/>
    <property type="molecule type" value="Genomic_DNA"/>
</dbReference>
<feature type="transmembrane region" description="Helical" evidence="5">
    <location>
        <begin position="191"/>
        <end position="210"/>
    </location>
</feature>
<keyword evidence="3 5" id="KW-1133">Transmembrane helix</keyword>
<dbReference type="Proteomes" id="UP001516588">
    <property type="component" value="Unassembled WGS sequence"/>
</dbReference>
<organism evidence="6 7">
    <name type="scientific">Gallibacter intestinalis</name>
    <dbReference type="NCBI Taxonomy" id="2779356"/>
    <lineage>
        <taxon>Bacteria</taxon>
        <taxon>Bacillati</taxon>
        <taxon>Bacillota</taxon>
        <taxon>Clostridia</taxon>
        <taxon>Eubacteriales</taxon>
        <taxon>Eubacteriaceae</taxon>
        <taxon>Gallibacter</taxon>
    </lineage>
</organism>
<evidence type="ECO:0008006" key="8">
    <source>
        <dbReference type="Google" id="ProtNLM"/>
    </source>
</evidence>
<evidence type="ECO:0000313" key="7">
    <source>
        <dbReference type="Proteomes" id="UP001516588"/>
    </source>
</evidence>
<feature type="transmembrane region" description="Helical" evidence="5">
    <location>
        <begin position="62"/>
        <end position="80"/>
    </location>
</feature>
<evidence type="ECO:0000256" key="5">
    <source>
        <dbReference type="SAM" id="Phobius"/>
    </source>
</evidence>
<accession>A0ABR9QVQ9</accession>
<comment type="subcellular location">
    <subcellularLocation>
        <location evidence="1">Membrane</location>
        <topology evidence="1">Multi-pass membrane protein</topology>
    </subcellularLocation>
</comment>
<evidence type="ECO:0000313" key="6">
    <source>
        <dbReference type="EMBL" id="MBE5034957.1"/>
    </source>
</evidence>
<dbReference type="InterPro" id="IPR003339">
    <property type="entry name" value="ABC/ECF_trnsptr_transmembrane"/>
</dbReference>
<evidence type="ECO:0000256" key="2">
    <source>
        <dbReference type="ARBA" id="ARBA00022692"/>
    </source>
</evidence>
<dbReference type="CDD" id="cd16914">
    <property type="entry name" value="EcfT"/>
    <property type="match status" value="1"/>
</dbReference>
<keyword evidence="2 5" id="KW-0812">Transmembrane</keyword>